<organism evidence="11 12">
    <name type="scientific">Candidatus Opimibacter skivensis</name>
    <dbReference type="NCBI Taxonomy" id="2982028"/>
    <lineage>
        <taxon>Bacteria</taxon>
        <taxon>Pseudomonadati</taxon>
        <taxon>Bacteroidota</taxon>
        <taxon>Saprospiria</taxon>
        <taxon>Saprospirales</taxon>
        <taxon>Saprospiraceae</taxon>
        <taxon>Candidatus Opimibacter</taxon>
    </lineage>
</organism>
<dbReference type="PIRSF" id="PIRSF000722">
    <property type="entry name" value="Acetate_prop_kin"/>
    <property type="match status" value="1"/>
</dbReference>
<dbReference type="Proteomes" id="UP000808337">
    <property type="component" value="Unassembled WGS sequence"/>
</dbReference>
<name>A0A9D7XNR0_9BACT</name>
<evidence type="ECO:0000256" key="3">
    <source>
        <dbReference type="ARBA" id="ARBA00022679"/>
    </source>
</evidence>
<dbReference type="PROSITE" id="PS01076">
    <property type="entry name" value="ACETATE_KINASE_2"/>
    <property type="match status" value="1"/>
</dbReference>
<dbReference type="GO" id="GO:0006085">
    <property type="term" value="P:acetyl-CoA biosynthetic process"/>
    <property type="evidence" value="ECO:0007669"/>
    <property type="project" value="UniProtKB-UniRule"/>
</dbReference>
<feature type="binding site" evidence="9">
    <location>
        <begin position="208"/>
        <end position="212"/>
    </location>
    <ligand>
        <name>ATP</name>
        <dbReference type="ChEBI" id="CHEBI:30616"/>
    </ligand>
</feature>
<dbReference type="HAMAP" id="MF_00020">
    <property type="entry name" value="Acetate_kinase"/>
    <property type="match status" value="1"/>
</dbReference>
<comment type="caution">
    <text evidence="11">The sequence shown here is derived from an EMBL/GenBank/DDBJ whole genome shotgun (WGS) entry which is preliminary data.</text>
</comment>
<comment type="subunit">
    <text evidence="9">Homodimer.</text>
</comment>
<dbReference type="InterPro" id="IPR000890">
    <property type="entry name" value="Aliphatic_acid_kin_short-chain"/>
</dbReference>
<protein>
    <recommendedName>
        <fullName evidence="9">Acetate kinase</fullName>
        <ecNumber evidence="9">2.7.2.1</ecNumber>
    </recommendedName>
    <alternativeName>
        <fullName evidence="9">Acetokinase</fullName>
    </alternativeName>
</protein>
<evidence type="ECO:0000256" key="4">
    <source>
        <dbReference type="ARBA" id="ARBA00022723"/>
    </source>
</evidence>
<evidence type="ECO:0000256" key="6">
    <source>
        <dbReference type="ARBA" id="ARBA00022777"/>
    </source>
</evidence>
<dbReference type="InterPro" id="IPR043129">
    <property type="entry name" value="ATPase_NBD"/>
</dbReference>
<feature type="binding site" evidence="9">
    <location>
        <position position="93"/>
    </location>
    <ligand>
        <name>substrate</name>
    </ligand>
</feature>
<feature type="binding site" evidence="9">
    <location>
        <position position="12"/>
    </location>
    <ligand>
        <name>Mg(2+)</name>
        <dbReference type="ChEBI" id="CHEBI:18420"/>
    </ligand>
</feature>
<evidence type="ECO:0000256" key="2">
    <source>
        <dbReference type="ARBA" id="ARBA00022490"/>
    </source>
</evidence>
<evidence type="ECO:0000256" key="9">
    <source>
        <dbReference type="HAMAP-Rule" id="MF_00020"/>
    </source>
</evidence>
<dbReference type="Pfam" id="PF00871">
    <property type="entry name" value="Acetate_kinase"/>
    <property type="match status" value="1"/>
</dbReference>
<feature type="binding site" evidence="9">
    <location>
        <position position="19"/>
    </location>
    <ligand>
        <name>ATP</name>
        <dbReference type="ChEBI" id="CHEBI:30616"/>
    </ligand>
</feature>
<dbReference type="AlphaFoldDB" id="A0A9D7XNR0"/>
<gene>
    <name evidence="9" type="primary">ackA</name>
    <name evidence="11" type="ORF">IPP15_14925</name>
</gene>
<evidence type="ECO:0000256" key="1">
    <source>
        <dbReference type="ARBA" id="ARBA00008748"/>
    </source>
</evidence>
<dbReference type="PROSITE" id="PS01075">
    <property type="entry name" value="ACETATE_KINASE_1"/>
    <property type="match status" value="1"/>
</dbReference>
<comment type="similarity">
    <text evidence="1 9 10">Belongs to the acetokinase family.</text>
</comment>
<feature type="binding site" evidence="9">
    <location>
        <position position="381"/>
    </location>
    <ligand>
        <name>Mg(2+)</name>
        <dbReference type="ChEBI" id="CHEBI:18420"/>
    </ligand>
</feature>
<comment type="function">
    <text evidence="9">Catalyzes the formation of acetyl phosphate from acetate and ATP. Can also catalyze the reverse reaction.</text>
</comment>
<dbReference type="EC" id="2.7.2.1" evidence="9"/>
<dbReference type="GO" id="GO:0006083">
    <property type="term" value="P:acetate metabolic process"/>
    <property type="evidence" value="ECO:0007669"/>
    <property type="project" value="TreeGrafter"/>
</dbReference>
<keyword evidence="2 9" id="KW-0963">Cytoplasm</keyword>
<dbReference type="GO" id="GO:0005524">
    <property type="term" value="F:ATP binding"/>
    <property type="evidence" value="ECO:0007669"/>
    <property type="project" value="UniProtKB-KW"/>
</dbReference>
<evidence type="ECO:0000313" key="11">
    <source>
        <dbReference type="EMBL" id="MBK9983649.1"/>
    </source>
</evidence>
<comment type="catalytic activity">
    <reaction evidence="9">
        <text>acetate + ATP = acetyl phosphate + ADP</text>
        <dbReference type="Rhea" id="RHEA:11352"/>
        <dbReference type="ChEBI" id="CHEBI:22191"/>
        <dbReference type="ChEBI" id="CHEBI:30089"/>
        <dbReference type="ChEBI" id="CHEBI:30616"/>
        <dbReference type="ChEBI" id="CHEBI:456216"/>
        <dbReference type="EC" id="2.7.2.1"/>
    </reaction>
</comment>
<proteinExistence type="inferred from homology"/>
<keyword evidence="8 9" id="KW-0460">Magnesium</keyword>
<dbReference type="SUPFAM" id="SSF53067">
    <property type="entry name" value="Actin-like ATPase domain"/>
    <property type="match status" value="2"/>
</dbReference>
<keyword evidence="7 9" id="KW-0067">ATP-binding</keyword>
<evidence type="ECO:0000256" key="5">
    <source>
        <dbReference type="ARBA" id="ARBA00022741"/>
    </source>
</evidence>
<reference evidence="11 12" key="1">
    <citation type="submission" date="2020-10" db="EMBL/GenBank/DDBJ databases">
        <title>Connecting structure to function with the recovery of over 1000 high-quality activated sludge metagenome-assembled genomes encoding full-length rRNA genes using long-read sequencing.</title>
        <authorList>
            <person name="Singleton C.M."/>
            <person name="Petriglieri F."/>
            <person name="Kristensen J.M."/>
            <person name="Kirkegaard R.H."/>
            <person name="Michaelsen T.Y."/>
            <person name="Andersen M.H."/>
            <person name="Karst S.M."/>
            <person name="Dueholm M.S."/>
            <person name="Nielsen P.H."/>
            <person name="Albertsen M."/>
        </authorList>
    </citation>
    <scope>NUCLEOTIDE SEQUENCE [LARGE SCALE GENOMIC DNA]</scope>
    <source>
        <strain evidence="11">Ribe_18-Q3-R11-54_MAXAC.273</strain>
    </source>
</reference>
<comment type="cofactor">
    <cofactor evidence="9">
        <name>Mg(2+)</name>
        <dbReference type="ChEBI" id="CHEBI:18420"/>
    </cofactor>
    <cofactor evidence="9">
        <name>Mn(2+)</name>
        <dbReference type="ChEBI" id="CHEBI:29035"/>
    </cofactor>
    <text evidence="9">Mg(2+). Can also accept Mn(2+).</text>
</comment>
<comment type="subcellular location">
    <subcellularLocation>
        <location evidence="9">Cytoplasm</location>
    </subcellularLocation>
</comment>
<sequence length="404" mass="44794">MKPTKENILTINAGSSSIKFAVYEIGEMLRPLLHGVMESIGTENTKLIYSRIQSDKKISTDIKPVSHDEAIVILLDWLEKQDEFASVKIIGHRIVHGMHHTQPQQITPPLLTELKKISAYDPEHLPGEIKLIEELGKRFPALVQVACFDTSFHTSMPLVAKMLSIPRRYFDMGIQRYGFHGLSYAYLMEELNRLGGNTAGNDKVILAHLGNGASLAAVRDGKCMDTSMGFTPTSGLPMSTRSGDLDPGVAWYLMNAEKISPQQFSHLINDESGLLGISALSSDMRVLLENQATDHHAAEAIDMFCYQVKKWIGAYAAVLGGLDTLVFSGGIGERASEIRSRICEGLQFLGIELDERRNRNNEETISSDKSKVIIHVIKTNEELMIARLVCQVLNISLEYDPEGP</sequence>
<comment type="caution">
    <text evidence="9">Lacks conserved residue(s) required for the propagation of feature annotation.</text>
</comment>
<evidence type="ECO:0000256" key="7">
    <source>
        <dbReference type="ARBA" id="ARBA00022840"/>
    </source>
</evidence>
<accession>A0A9D7XNR0</accession>
<dbReference type="PANTHER" id="PTHR21060:SF21">
    <property type="entry name" value="ACETATE KINASE"/>
    <property type="match status" value="1"/>
</dbReference>
<evidence type="ECO:0000256" key="8">
    <source>
        <dbReference type="ARBA" id="ARBA00022842"/>
    </source>
</evidence>
<keyword evidence="3 9" id="KW-0808">Transferase</keyword>
<keyword evidence="4 9" id="KW-0479">Metal-binding</keyword>
<dbReference type="PANTHER" id="PTHR21060">
    <property type="entry name" value="ACETATE KINASE"/>
    <property type="match status" value="1"/>
</dbReference>
<dbReference type="PRINTS" id="PR00471">
    <property type="entry name" value="ACETATEKNASE"/>
</dbReference>
<dbReference type="Gene3D" id="3.30.420.40">
    <property type="match status" value="2"/>
</dbReference>
<comment type="pathway">
    <text evidence="9">Metabolic intermediate biosynthesis; acetyl-CoA biosynthesis; acetyl-CoA from acetate: step 1/2.</text>
</comment>
<dbReference type="GO" id="GO:0005829">
    <property type="term" value="C:cytosol"/>
    <property type="evidence" value="ECO:0007669"/>
    <property type="project" value="TreeGrafter"/>
</dbReference>
<dbReference type="InterPro" id="IPR023865">
    <property type="entry name" value="Aliphatic_acid_kinase_CS"/>
</dbReference>
<dbReference type="InterPro" id="IPR004372">
    <property type="entry name" value="Ac/propionate_kinase"/>
</dbReference>
<dbReference type="GO" id="GO:0000287">
    <property type="term" value="F:magnesium ion binding"/>
    <property type="evidence" value="ECO:0007669"/>
    <property type="project" value="UniProtKB-UniRule"/>
</dbReference>
<feature type="site" description="Transition state stabilizer" evidence="9">
    <location>
        <position position="241"/>
    </location>
</feature>
<feature type="site" description="Transition state stabilizer" evidence="9">
    <location>
        <position position="180"/>
    </location>
</feature>
<evidence type="ECO:0000313" key="12">
    <source>
        <dbReference type="Proteomes" id="UP000808337"/>
    </source>
</evidence>
<evidence type="ECO:0000256" key="10">
    <source>
        <dbReference type="RuleBase" id="RU003835"/>
    </source>
</evidence>
<dbReference type="GO" id="GO:0008776">
    <property type="term" value="F:acetate kinase activity"/>
    <property type="evidence" value="ECO:0007669"/>
    <property type="project" value="UniProtKB-UniRule"/>
</dbReference>
<keyword evidence="6 9" id="KW-0418">Kinase</keyword>
<dbReference type="NCBIfam" id="TIGR00016">
    <property type="entry name" value="ackA"/>
    <property type="match status" value="1"/>
</dbReference>
<feature type="active site" description="Proton donor/acceptor" evidence="9">
    <location>
        <position position="149"/>
    </location>
</feature>
<dbReference type="EMBL" id="JADKGY010000022">
    <property type="protein sequence ID" value="MBK9983649.1"/>
    <property type="molecule type" value="Genomic_DNA"/>
</dbReference>
<feature type="binding site" evidence="9">
    <location>
        <begin position="283"/>
        <end position="285"/>
    </location>
    <ligand>
        <name>ATP</name>
        <dbReference type="ChEBI" id="CHEBI:30616"/>
    </ligand>
</feature>
<keyword evidence="5 9" id="KW-0547">Nucleotide-binding</keyword>